<dbReference type="AlphaFoldDB" id="A0A371IGU6"/>
<dbReference type="Proteomes" id="UP000257109">
    <property type="component" value="Unassembled WGS sequence"/>
</dbReference>
<dbReference type="EMBL" id="QJKJ01000103">
    <property type="protein sequence ID" value="RDY14240.1"/>
    <property type="molecule type" value="Genomic_DNA"/>
</dbReference>
<keyword evidence="3" id="KW-1185">Reference proteome</keyword>
<feature type="non-terminal residue" evidence="2">
    <location>
        <position position="1"/>
    </location>
</feature>
<dbReference type="InterPro" id="IPR012337">
    <property type="entry name" value="RNaseH-like_sf"/>
</dbReference>
<feature type="region of interest" description="Disordered" evidence="1">
    <location>
        <begin position="129"/>
        <end position="156"/>
    </location>
</feature>
<organism evidence="2 3">
    <name type="scientific">Mucuna pruriens</name>
    <name type="common">Velvet bean</name>
    <name type="synonym">Dolichos pruriens</name>
    <dbReference type="NCBI Taxonomy" id="157652"/>
    <lineage>
        <taxon>Eukaryota</taxon>
        <taxon>Viridiplantae</taxon>
        <taxon>Streptophyta</taxon>
        <taxon>Embryophyta</taxon>
        <taxon>Tracheophyta</taxon>
        <taxon>Spermatophyta</taxon>
        <taxon>Magnoliopsida</taxon>
        <taxon>eudicotyledons</taxon>
        <taxon>Gunneridae</taxon>
        <taxon>Pentapetalae</taxon>
        <taxon>rosids</taxon>
        <taxon>fabids</taxon>
        <taxon>Fabales</taxon>
        <taxon>Fabaceae</taxon>
        <taxon>Papilionoideae</taxon>
        <taxon>50 kb inversion clade</taxon>
        <taxon>NPAAA clade</taxon>
        <taxon>indigoferoid/millettioid clade</taxon>
        <taxon>Phaseoleae</taxon>
        <taxon>Mucuna</taxon>
    </lineage>
</organism>
<proteinExistence type="predicted"/>
<protein>
    <recommendedName>
        <fullName evidence="4">Integrase catalytic domain-containing protein</fullName>
    </recommendedName>
</protein>
<dbReference type="SUPFAM" id="SSF53098">
    <property type="entry name" value="Ribonuclease H-like"/>
    <property type="match status" value="1"/>
</dbReference>
<dbReference type="OrthoDB" id="1739513at2759"/>
<sequence>MHKETSVKHPQANGQAIAADNVILGELRQHLDRARGLWAEHLPSILRTCHCSPQSSIRETPYRLMYGTDVMILFEIAESSLRRNSFDPSKNSSSLRVDLDLVEEVREQTCYDKHISPRIAGWHDHLEDVELHPPQSPQKHYKGHPSREGTPLSNRTECREMLKCPSTYYHRTPLGPIRLSAKKHLSAQAHTITKHPSVWSD</sequence>
<evidence type="ECO:0008006" key="4">
    <source>
        <dbReference type="Google" id="ProtNLM"/>
    </source>
</evidence>
<reference evidence="2" key="1">
    <citation type="submission" date="2018-05" db="EMBL/GenBank/DDBJ databases">
        <title>Draft genome of Mucuna pruriens seed.</title>
        <authorList>
            <person name="Nnadi N.E."/>
            <person name="Vos R."/>
            <person name="Hasami M.H."/>
            <person name="Devisetty U.K."/>
            <person name="Aguiy J.C."/>
        </authorList>
    </citation>
    <scope>NUCLEOTIDE SEQUENCE [LARGE SCALE GENOMIC DNA]</scope>
    <source>
        <strain evidence="2">JCA_2017</strain>
    </source>
</reference>
<accession>A0A371IGU6</accession>
<evidence type="ECO:0000313" key="2">
    <source>
        <dbReference type="EMBL" id="RDY14240.1"/>
    </source>
</evidence>
<dbReference type="Gene3D" id="3.30.420.10">
    <property type="entry name" value="Ribonuclease H-like superfamily/Ribonuclease H"/>
    <property type="match status" value="1"/>
</dbReference>
<dbReference type="PANTHER" id="PTHR48475">
    <property type="entry name" value="RIBONUCLEASE H"/>
    <property type="match status" value="1"/>
</dbReference>
<comment type="caution">
    <text evidence="2">The sequence shown here is derived from an EMBL/GenBank/DDBJ whole genome shotgun (WGS) entry which is preliminary data.</text>
</comment>
<name>A0A371IGU6_MUCPR</name>
<dbReference type="PANTHER" id="PTHR48475:SF2">
    <property type="entry name" value="RIBONUCLEASE H"/>
    <property type="match status" value="1"/>
</dbReference>
<evidence type="ECO:0000256" key="1">
    <source>
        <dbReference type="SAM" id="MobiDB-lite"/>
    </source>
</evidence>
<dbReference type="GO" id="GO:0003676">
    <property type="term" value="F:nucleic acid binding"/>
    <property type="evidence" value="ECO:0007669"/>
    <property type="project" value="InterPro"/>
</dbReference>
<dbReference type="InterPro" id="IPR036397">
    <property type="entry name" value="RNaseH_sf"/>
</dbReference>
<evidence type="ECO:0000313" key="3">
    <source>
        <dbReference type="Proteomes" id="UP000257109"/>
    </source>
</evidence>
<gene>
    <name evidence="2" type="ORF">CR513_00727</name>
</gene>